<sequence length="222" mass="24312">MKFSQLLLLGLLAMWTFVASAAAEIPAAKAPTRCGNIDVPYPFGLDPQCAIHGDFVLNCSTVGRDTKLFLYNMEVIKVSVPDGKVWVKTLIACQCYNQTTNSLSIFNVWMSLPSTYALSADDNKVIVIGWPSSGPALDKQNAPKNGSCSGAGCCQADLPKGVRQYDSFFQEGYNTSQIWRTSPCNYITVMETAAFNFSTTYLTSTVFYDMTTHGNRLCWNGG</sequence>
<protein>
    <recommendedName>
        <fullName evidence="4">Wall-associated receptor kinase galacturonan-binding domain-containing protein</fullName>
    </recommendedName>
</protein>
<dbReference type="GO" id="GO:0016020">
    <property type="term" value="C:membrane"/>
    <property type="evidence" value="ECO:0007669"/>
    <property type="project" value="UniProtKB-SubCell"/>
</dbReference>
<keyword evidence="6" id="KW-1185">Reference proteome</keyword>
<reference evidence="5" key="1">
    <citation type="submission" date="2020-07" db="EMBL/GenBank/DDBJ databases">
        <title>Genome sequence and genetic diversity analysis of an under-domesticated orphan crop, white fonio (Digitaria exilis).</title>
        <authorList>
            <person name="Bennetzen J.L."/>
            <person name="Chen S."/>
            <person name="Ma X."/>
            <person name="Wang X."/>
            <person name="Yssel A.E.J."/>
            <person name="Chaluvadi S.R."/>
            <person name="Johnson M."/>
            <person name="Gangashetty P."/>
            <person name="Hamidou F."/>
            <person name="Sanogo M.D."/>
            <person name="Zwaenepoel A."/>
            <person name="Wallace J."/>
            <person name="Van De Peer Y."/>
            <person name="Van Deynze A."/>
        </authorList>
    </citation>
    <scope>NUCLEOTIDE SEQUENCE</scope>
    <source>
        <tissue evidence="5">Leaves</tissue>
    </source>
</reference>
<evidence type="ECO:0000256" key="3">
    <source>
        <dbReference type="SAM" id="SignalP"/>
    </source>
</evidence>
<feature type="domain" description="Wall-associated receptor kinase galacturonan-binding" evidence="4">
    <location>
        <begin position="32"/>
        <end position="87"/>
    </location>
</feature>
<dbReference type="OrthoDB" id="784156at2759"/>
<gene>
    <name evidence="5" type="ORF">HU200_026926</name>
</gene>
<dbReference type="EMBL" id="JACEFO010001730">
    <property type="protein sequence ID" value="KAF8715960.1"/>
    <property type="molecule type" value="Genomic_DNA"/>
</dbReference>
<dbReference type="Proteomes" id="UP000636709">
    <property type="component" value="Unassembled WGS sequence"/>
</dbReference>
<comment type="subcellular location">
    <subcellularLocation>
        <location evidence="1">Membrane</location>
        <topology evidence="1">Single-pass membrane protein</topology>
    </subcellularLocation>
</comment>
<feature type="chain" id="PRO_5032690345" description="Wall-associated receptor kinase galacturonan-binding domain-containing protein" evidence="3">
    <location>
        <begin position="24"/>
        <end position="222"/>
    </location>
</feature>
<evidence type="ECO:0000256" key="1">
    <source>
        <dbReference type="ARBA" id="ARBA00004167"/>
    </source>
</evidence>
<feature type="signal peptide" evidence="3">
    <location>
        <begin position="1"/>
        <end position="23"/>
    </location>
</feature>
<evidence type="ECO:0000259" key="4">
    <source>
        <dbReference type="Pfam" id="PF13947"/>
    </source>
</evidence>
<proteinExistence type="predicted"/>
<accession>A0A835BVS9</accession>
<dbReference type="AlphaFoldDB" id="A0A835BVS9"/>
<comment type="caution">
    <text evidence="5">The sequence shown here is derived from an EMBL/GenBank/DDBJ whole genome shotgun (WGS) entry which is preliminary data.</text>
</comment>
<organism evidence="5 6">
    <name type="scientific">Digitaria exilis</name>
    <dbReference type="NCBI Taxonomy" id="1010633"/>
    <lineage>
        <taxon>Eukaryota</taxon>
        <taxon>Viridiplantae</taxon>
        <taxon>Streptophyta</taxon>
        <taxon>Embryophyta</taxon>
        <taxon>Tracheophyta</taxon>
        <taxon>Spermatophyta</taxon>
        <taxon>Magnoliopsida</taxon>
        <taxon>Liliopsida</taxon>
        <taxon>Poales</taxon>
        <taxon>Poaceae</taxon>
        <taxon>PACMAD clade</taxon>
        <taxon>Panicoideae</taxon>
        <taxon>Panicodae</taxon>
        <taxon>Paniceae</taxon>
        <taxon>Anthephorinae</taxon>
        <taxon>Digitaria</taxon>
    </lineage>
</organism>
<dbReference type="GO" id="GO:0030247">
    <property type="term" value="F:polysaccharide binding"/>
    <property type="evidence" value="ECO:0007669"/>
    <property type="project" value="InterPro"/>
</dbReference>
<evidence type="ECO:0000313" key="5">
    <source>
        <dbReference type="EMBL" id="KAF8715960.1"/>
    </source>
</evidence>
<dbReference type="Pfam" id="PF13947">
    <property type="entry name" value="GUB_WAK_bind"/>
    <property type="match status" value="1"/>
</dbReference>
<evidence type="ECO:0000313" key="6">
    <source>
        <dbReference type="Proteomes" id="UP000636709"/>
    </source>
</evidence>
<dbReference type="InterPro" id="IPR025287">
    <property type="entry name" value="WAK_GUB"/>
</dbReference>
<name>A0A835BVS9_9POAL</name>
<keyword evidence="2 3" id="KW-0732">Signal</keyword>
<dbReference type="PANTHER" id="PTHR33491">
    <property type="entry name" value="OSJNBA0016N04.9 PROTEIN"/>
    <property type="match status" value="1"/>
</dbReference>
<evidence type="ECO:0000256" key="2">
    <source>
        <dbReference type="ARBA" id="ARBA00022729"/>
    </source>
</evidence>